<dbReference type="InterPro" id="IPR029058">
    <property type="entry name" value="AB_hydrolase_fold"/>
</dbReference>
<gene>
    <name evidence="3" type="ORF">SAMN04489812_3115</name>
</gene>
<dbReference type="GO" id="GO:0016787">
    <property type="term" value="F:hydrolase activity"/>
    <property type="evidence" value="ECO:0007669"/>
    <property type="project" value="InterPro"/>
</dbReference>
<dbReference type="STRING" id="630515.SAMN04489812_3115"/>
<sequence>MSIVSITTETLDVRGRARTMIIARDNDNTGARSDDRAPIVLVFHGSNQTAQKFREFTANAFDRLADESGAVVGYLDGYRKHWNDARRSQDFATRREGYDDVAFAEAAVDLLSSHYHGDDRRVFAVGYSNGGQLVIRLIHEIPTALTGAALISATQPDRENFWPDATDAAPVPVVLFHGTKDPLVPYEGGMASLWGFRPRGRGLSAPATARYYADRNRITTAPTTMMIPGRERGMYAERTDFREDGHQPVTLYTVHGSGHTVPGTKRAFPIVGHTFLALDTVAEIQDFFGLPATPTDQSARTACRMTPPSA</sequence>
<dbReference type="InterPro" id="IPR050955">
    <property type="entry name" value="Plant_Biomass_Hydrol_Est"/>
</dbReference>
<organism evidence="3 4">
    <name type="scientific">Microlunatus soli</name>
    <dbReference type="NCBI Taxonomy" id="630515"/>
    <lineage>
        <taxon>Bacteria</taxon>
        <taxon>Bacillati</taxon>
        <taxon>Actinomycetota</taxon>
        <taxon>Actinomycetes</taxon>
        <taxon>Propionibacteriales</taxon>
        <taxon>Propionibacteriaceae</taxon>
        <taxon>Microlunatus</taxon>
    </lineage>
</organism>
<dbReference type="AlphaFoldDB" id="A0A1H1V916"/>
<dbReference type="Pfam" id="PF02230">
    <property type="entry name" value="Abhydrolase_2"/>
    <property type="match status" value="1"/>
</dbReference>
<evidence type="ECO:0000313" key="4">
    <source>
        <dbReference type="Proteomes" id="UP000199103"/>
    </source>
</evidence>
<protein>
    <submittedName>
        <fullName evidence="3">Polyhydroxybutyrate depolymerase</fullName>
    </submittedName>
</protein>
<dbReference type="RefSeq" id="WP_091526220.1">
    <property type="nucleotide sequence ID" value="NZ_LT629772.1"/>
</dbReference>
<keyword evidence="4" id="KW-1185">Reference proteome</keyword>
<dbReference type="Gene3D" id="3.40.50.1820">
    <property type="entry name" value="alpha/beta hydrolase"/>
    <property type="match status" value="1"/>
</dbReference>
<dbReference type="PANTHER" id="PTHR43037">
    <property type="entry name" value="UNNAMED PRODUCT-RELATED"/>
    <property type="match status" value="1"/>
</dbReference>
<dbReference type="SUPFAM" id="SSF53474">
    <property type="entry name" value="alpha/beta-Hydrolases"/>
    <property type="match status" value="1"/>
</dbReference>
<dbReference type="OrthoDB" id="9767239at2"/>
<dbReference type="InterPro" id="IPR003140">
    <property type="entry name" value="PLipase/COase/thioEstase"/>
</dbReference>
<dbReference type="EMBL" id="LT629772">
    <property type="protein sequence ID" value="SDS81238.1"/>
    <property type="molecule type" value="Genomic_DNA"/>
</dbReference>
<evidence type="ECO:0000313" key="3">
    <source>
        <dbReference type="EMBL" id="SDS81238.1"/>
    </source>
</evidence>
<dbReference type="Proteomes" id="UP000199103">
    <property type="component" value="Chromosome I"/>
</dbReference>
<evidence type="ECO:0000259" key="2">
    <source>
        <dbReference type="Pfam" id="PF02230"/>
    </source>
</evidence>
<feature type="domain" description="Phospholipase/carboxylesterase/thioesterase" evidence="2">
    <location>
        <begin position="119"/>
        <end position="189"/>
    </location>
</feature>
<proteinExistence type="predicted"/>
<keyword evidence="1" id="KW-0732">Signal</keyword>
<evidence type="ECO:0000256" key="1">
    <source>
        <dbReference type="ARBA" id="ARBA00022729"/>
    </source>
</evidence>
<name>A0A1H1V916_9ACTN</name>
<accession>A0A1H1V916</accession>
<dbReference type="PANTHER" id="PTHR43037:SF1">
    <property type="entry name" value="BLL1128 PROTEIN"/>
    <property type="match status" value="1"/>
</dbReference>
<reference evidence="3 4" key="1">
    <citation type="submission" date="2016-10" db="EMBL/GenBank/DDBJ databases">
        <authorList>
            <person name="de Groot N.N."/>
        </authorList>
    </citation>
    <scope>NUCLEOTIDE SEQUENCE [LARGE SCALE GENOMIC DNA]</scope>
    <source>
        <strain evidence="3 4">DSM 21800</strain>
    </source>
</reference>